<dbReference type="InterPro" id="IPR013154">
    <property type="entry name" value="ADH-like_N"/>
</dbReference>
<keyword evidence="1 4" id="KW-0479">Metal-binding</keyword>
<dbReference type="NCBIfam" id="NF007489">
    <property type="entry name" value="PRK10083.1"/>
    <property type="match status" value="1"/>
</dbReference>
<evidence type="ECO:0000313" key="7">
    <source>
        <dbReference type="EMBL" id="TBW40056.1"/>
    </source>
</evidence>
<organism evidence="7 8">
    <name type="scientific">Siculibacillus lacustris</name>
    <dbReference type="NCBI Taxonomy" id="1549641"/>
    <lineage>
        <taxon>Bacteria</taxon>
        <taxon>Pseudomonadati</taxon>
        <taxon>Pseudomonadota</taxon>
        <taxon>Alphaproteobacteria</taxon>
        <taxon>Hyphomicrobiales</taxon>
        <taxon>Ancalomicrobiaceae</taxon>
        <taxon>Siculibacillus</taxon>
    </lineage>
</organism>
<protein>
    <submittedName>
        <fullName evidence="7">Zn-dependent oxidoreductase</fullName>
    </submittedName>
</protein>
<dbReference type="Pfam" id="PF08240">
    <property type="entry name" value="ADH_N"/>
    <property type="match status" value="1"/>
</dbReference>
<dbReference type="InterPro" id="IPR013149">
    <property type="entry name" value="ADH-like_C"/>
</dbReference>
<dbReference type="GO" id="GO:0016491">
    <property type="term" value="F:oxidoreductase activity"/>
    <property type="evidence" value="ECO:0007669"/>
    <property type="project" value="UniProtKB-KW"/>
</dbReference>
<evidence type="ECO:0000256" key="4">
    <source>
        <dbReference type="RuleBase" id="RU361277"/>
    </source>
</evidence>
<comment type="caution">
    <text evidence="7">The sequence shown here is derived from an EMBL/GenBank/DDBJ whole genome shotgun (WGS) entry which is preliminary data.</text>
</comment>
<dbReference type="AlphaFoldDB" id="A0A4Q9VV30"/>
<dbReference type="CDD" id="cd08261">
    <property type="entry name" value="Zn_ADH7"/>
    <property type="match status" value="1"/>
</dbReference>
<dbReference type="Proteomes" id="UP000292781">
    <property type="component" value="Unassembled WGS sequence"/>
</dbReference>
<dbReference type="PROSITE" id="PS00059">
    <property type="entry name" value="ADH_ZINC"/>
    <property type="match status" value="1"/>
</dbReference>
<keyword evidence="3" id="KW-0560">Oxidoreductase</keyword>
<feature type="domain" description="Alcohol dehydrogenase-like N-terminal" evidence="6">
    <location>
        <begin position="24"/>
        <end position="131"/>
    </location>
</feature>
<evidence type="ECO:0000259" key="6">
    <source>
        <dbReference type="Pfam" id="PF08240"/>
    </source>
</evidence>
<dbReference type="Gene3D" id="3.90.180.10">
    <property type="entry name" value="Medium-chain alcohol dehydrogenases, catalytic domain"/>
    <property type="match status" value="1"/>
</dbReference>
<dbReference type="EMBL" id="SJFN01000005">
    <property type="protein sequence ID" value="TBW40056.1"/>
    <property type="molecule type" value="Genomic_DNA"/>
</dbReference>
<evidence type="ECO:0000256" key="3">
    <source>
        <dbReference type="ARBA" id="ARBA00023002"/>
    </source>
</evidence>
<dbReference type="OrthoDB" id="9809185at2"/>
<dbReference type="InterPro" id="IPR050129">
    <property type="entry name" value="Zn_alcohol_dh"/>
</dbReference>
<comment type="similarity">
    <text evidence="4">Belongs to the zinc-containing alcohol dehydrogenase family.</text>
</comment>
<dbReference type="Pfam" id="PF00107">
    <property type="entry name" value="ADH_zinc_N"/>
    <property type="match status" value="1"/>
</dbReference>
<evidence type="ECO:0000313" key="8">
    <source>
        <dbReference type="Proteomes" id="UP000292781"/>
    </source>
</evidence>
<keyword evidence="8" id="KW-1185">Reference proteome</keyword>
<evidence type="ECO:0000259" key="5">
    <source>
        <dbReference type="Pfam" id="PF00107"/>
    </source>
</evidence>
<keyword evidence="2 4" id="KW-0862">Zinc</keyword>
<feature type="domain" description="Alcohol dehydrogenase-like C-terminal" evidence="5">
    <location>
        <begin position="170"/>
        <end position="296"/>
    </location>
</feature>
<comment type="cofactor">
    <cofactor evidence="4">
        <name>Zn(2+)</name>
        <dbReference type="ChEBI" id="CHEBI:29105"/>
    </cofactor>
</comment>
<evidence type="ECO:0000256" key="1">
    <source>
        <dbReference type="ARBA" id="ARBA00022723"/>
    </source>
</evidence>
<proteinExistence type="inferred from homology"/>
<dbReference type="GO" id="GO:0008270">
    <property type="term" value="F:zinc ion binding"/>
    <property type="evidence" value="ECO:0007669"/>
    <property type="project" value="InterPro"/>
</dbReference>
<dbReference type="Gene3D" id="3.40.50.720">
    <property type="entry name" value="NAD(P)-binding Rossmann-like Domain"/>
    <property type="match status" value="1"/>
</dbReference>
<dbReference type="RefSeq" id="WP_131306890.1">
    <property type="nucleotide sequence ID" value="NZ_SJFN01000005.1"/>
</dbReference>
<dbReference type="SUPFAM" id="SSF51735">
    <property type="entry name" value="NAD(P)-binding Rossmann-fold domains"/>
    <property type="match status" value="1"/>
</dbReference>
<evidence type="ECO:0000256" key="2">
    <source>
        <dbReference type="ARBA" id="ARBA00022833"/>
    </source>
</evidence>
<dbReference type="SUPFAM" id="SSF50129">
    <property type="entry name" value="GroES-like"/>
    <property type="match status" value="1"/>
</dbReference>
<accession>A0A4Q9VV30</accession>
<dbReference type="InterPro" id="IPR011032">
    <property type="entry name" value="GroES-like_sf"/>
</dbReference>
<dbReference type="PANTHER" id="PTHR43401">
    <property type="entry name" value="L-THREONINE 3-DEHYDROGENASE"/>
    <property type="match status" value="1"/>
</dbReference>
<reference evidence="7 8" key="1">
    <citation type="submission" date="2019-02" db="EMBL/GenBank/DDBJ databases">
        <title>Siculibacillus lacustris gen. nov., sp. nov., a new rosette-forming bacterium isolated from a freshwater crater lake (Lake St. Ana, Romania).</title>
        <authorList>
            <person name="Felfoldi T."/>
            <person name="Marton Z."/>
            <person name="Szabo A."/>
            <person name="Mentes A."/>
            <person name="Boka K."/>
            <person name="Marialigeti K."/>
            <person name="Mathe I."/>
            <person name="Koncz M."/>
            <person name="Schumann P."/>
            <person name="Toth E."/>
        </authorList>
    </citation>
    <scope>NUCLEOTIDE SEQUENCE [LARGE SCALE GENOMIC DNA]</scope>
    <source>
        <strain evidence="7 8">SA-279</strain>
    </source>
</reference>
<dbReference type="PANTHER" id="PTHR43401:SF2">
    <property type="entry name" value="L-THREONINE 3-DEHYDROGENASE"/>
    <property type="match status" value="1"/>
</dbReference>
<dbReference type="InterPro" id="IPR036291">
    <property type="entry name" value="NAD(P)-bd_dom_sf"/>
</dbReference>
<name>A0A4Q9VV30_9HYPH</name>
<dbReference type="InterPro" id="IPR002328">
    <property type="entry name" value="ADH_Zn_CS"/>
</dbReference>
<sequence length="340" mass="36049">MKSLVVEGPGRMAVIERPIPVPAPGEVRVKIERAGICGSDVHIFHGTNPFVQYPRTIGHEFFGHIEALGAGATAKIGTRVVIDPVVACGHCYPCSIGRPNVCDHLQVIGVHRDGGFAEFACVPEGNAHAVPYAMPDERATLVEPFTIAANITDRTGASERDVALVYGAGPIGLTVIQVLKHVYGVRQLIVSDQIDARLDLALASGADQVINGGKVSLLETLKAAGIRPTLIIDAACHPSILAEAVEIASPAARIGIMGFSSEPSALVQQKVTAKELAIHSSRLNGGKFDKVIGWFARGLLAPEKLLTHRFALSDWQAAFDAFENDPVGCCKVQFDLTTAS</sequence>
<gene>
    <name evidence="7" type="ORF">EYW49_05145</name>
</gene>